<dbReference type="OrthoDB" id="9090285at2"/>
<dbReference type="RefSeq" id="WP_133196278.1">
    <property type="nucleotide sequence ID" value="NZ_JBHUCW010000018.1"/>
</dbReference>
<evidence type="ECO:0000313" key="3">
    <source>
        <dbReference type="Proteomes" id="UP000295722"/>
    </source>
</evidence>
<dbReference type="PROSITE" id="PS51257">
    <property type="entry name" value="PROKAR_LIPOPROTEIN"/>
    <property type="match status" value="1"/>
</dbReference>
<dbReference type="AlphaFoldDB" id="A0A4R5M8A0"/>
<name>A0A4R5M8A0_9BURK</name>
<reference evidence="2 3" key="1">
    <citation type="submission" date="2019-03" db="EMBL/GenBank/DDBJ databases">
        <title>Paraburkholderia sp. 4M-K11, isolated from subtropical forest soil.</title>
        <authorList>
            <person name="Gao Z.-H."/>
            <person name="Qiu L.-H."/>
        </authorList>
    </citation>
    <scope>NUCLEOTIDE SEQUENCE [LARGE SCALE GENOMIC DNA]</scope>
    <source>
        <strain evidence="2 3">4M-K11</strain>
    </source>
</reference>
<feature type="chain" id="PRO_5020498965" description="Lipoprotein" evidence="1">
    <location>
        <begin position="30"/>
        <end position="263"/>
    </location>
</feature>
<evidence type="ECO:0008006" key="4">
    <source>
        <dbReference type="Google" id="ProtNLM"/>
    </source>
</evidence>
<comment type="caution">
    <text evidence="2">The sequence shown here is derived from an EMBL/GenBank/DDBJ whole genome shotgun (WGS) entry which is preliminary data.</text>
</comment>
<dbReference type="Gene3D" id="2.60.120.380">
    <property type="match status" value="2"/>
</dbReference>
<protein>
    <recommendedName>
        <fullName evidence="4">Lipoprotein</fullName>
    </recommendedName>
</protein>
<gene>
    <name evidence="2" type="ORF">EYW47_18515</name>
</gene>
<evidence type="ECO:0000313" key="2">
    <source>
        <dbReference type="EMBL" id="TDG22458.1"/>
    </source>
</evidence>
<proteinExistence type="predicted"/>
<keyword evidence="3" id="KW-1185">Reference proteome</keyword>
<evidence type="ECO:0000256" key="1">
    <source>
        <dbReference type="SAM" id="SignalP"/>
    </source>
</evidence>
<feature type="signal peptide" evidence="1">
    <location>
        <begin position="1"/>
        <end position="29"/>
    </location>
</feature>
<sequence length="263" mass="27107">MKYTEQRSFSGIRPMALAAALCGSFVVTACGGGSDAIDAVAKATAKSAYSPFPTTIQPGQSASNLSLSAGETEPRFALTLPVGTTAVKIEAAGGTGSPAVTLSSDPNFGSGSSDMICVSSRTCQWAFAPLTATKTIYILIGTRSSYSNVTLNTFAGPQPNQVIPLNIGEPMSGLSGPANRVYFTFNVPAGASQLGVSLTAGDGNAQLLETESLTDFSRAYTSGTSMMLPITAGKTYYFFPDSVKGNSSGPVPFNNYTMTGYAQ</sequence>
<accession>A0A4R5M8A0</accession>
<keyword evidence="1" id="KW-0732">Signal</keyword>
<dbReference type="Proteomes" id="UP000295722">
    <property type="component" value="Unassembled WGS sequence"/>
</dbReference>
<organism evidence="2 3">
    <name type="scientific">Paraburkholderia silviterrae</name>
    <dbReference type="NCBI Taxonomy" id="2528715"/>
    <lineage>
        <taxon>Bacteria</taxon>
        <taxon>Pseudomonadati</taxon>
        <taxon>Pseudomonadota</taxon>
        <taxon>Betaproteobacteria</taxon>
        <taxon>Burkholderiales</taxon>
        <taxon>Burkholderiaceae</taxon>
        <taxon>Paraburkholderia</taxon>
    </lineage>
</organism>
<dbReference type="EMBL" id="SMRP01000008">
    <property type="protein sequence ID" value="TDG22458.1"/>
    <property type="molecule type" value="Genomic_DNA"/>
</dbReference>